<dbReference type="EMBL" id="FILL01000021">
    <property type="protein sequence ID" value="CYX81779.1"/>
    <property type="molecule type" value="Genomic_DNA"/>
</dbReference>
<dbReference type="PROSITE" id="PS50234">
    <property type="entry name" value="VWFA"/>
    <property type="match status" value="1"/>
</dbReference>
<dbReference type="AlphaFoldDB" id="A0A0Z8PZS3"/>
<dbReference type="EMBL" id="FIHG01000006">
    <property type="protein sequence ID" value="CYU96172.1"/>
    <property type="molecule type" value="Genomic_DNA"/>
</dbReference>
<dbReference type="Proteomes" id="UP000072353">
    <property type="component" value="Unassembled WGS sequence"/>
</dbReference>
<gene>
    <name evidence="2" type="ORF">ERS132421_01188</name>
    <name evidence="3" type="ORF">ERS132521_01903</name>
    <name evidence="4" type="ORF">FAJ34_09890</name>
</gene>
<evidence type="ECO:0000313" key="3">
    <source>
        <dbReference type="EMBL" id="CYX81779.1"/>
    </source>
</evidence>
<dbReference type="InterPro" id="IPR002035">
    <property type="entry name" value="VWF_A"/>
</dbReference>
<dbReference type="InterPro" id="IPR036465">
    <property type="entry name" value="vWFA_dom_sf"/>
</dbReference>
<evidence type="ECO:0000313" key="5">
    <source>
        <dbReference type="Proteomes" id="UP000072353"/>
    </source>
</evidence>
<proteinExistence type="predicted"/>
<reference evidence="4 7" key="2">
    <citation type="submission" date="2019-04" db="EMBL/GenBank/DDBJ databases">
        <title>Genome analysis of Streptococcus suis strain WUSS425.</title>
        <authorList>
            <person name="Chen H."/>
            <person name="Gao X."/>
            <person name="Wu Z."/>
        </authorList>
    </citation>
    <scope>NUCLEOTIDE SEQUENCE [LARGE SCALE GENOMIC DNA]</scope>
    <source>
        <strain evidence="4 7">WUSS425</strain>
    </source>
</reference>
<protein>
    <submittedName>
        <fullName evidence="2">Uncharacterized protein encoded in toxicity protection region of plasmid R478, contains von Willebrand factor (VWF) domain</fullName>
    </submittedName>
    <submittedName>
        <fullName evidence="4">VWA domain-containing protein</fullName>
    </submittedName>
</protein>
<dbReference type="Proteomes" id="UP000073200">
    <property type="component" value="Unassembled WGS sequence"/>
</dbReference>
<accession>A0A0Z8PZS3</accession>
<feature type="domain" description="VWFA" evidence="1">
    <location>
        <begin position="11"/>
        <end position="211"/>
    </location>
</feature>
<dbReference type="RefSeq" id="WP_024408643.1">
    <property type="nucleotide sequence ID" value="NZ_CEJD01000012.1"/>
</dbReference>
<evidence type="ECO:0000313" key="6">
    <source>
        <dbReference type="Proteomes" id="UP000073200"/>
    </source>
</evidence>
<evidence type="ECO:0000313" key="4">
    <source>
        <dbReference type="EMBL" id="TII05777.1"/>
    </source>
</evidence>
<organism evidence="2 6">
    <name type="scientific">Streptococcus suis</name>
    <dbReference type="NCBI Taxonomy" id="1307"/>
    <lineage>
        <taxon>Bacteria</taxon>
        <taxon>Bacillati</taxon>
        <taxon>Bacillota</taxon>
        <taxon>Bacilli</taxon>
        <taxon>Lactobacillales</taxon>
        <taxon>Streptococcaceae</taxon>
        <taxon>Streptococcus</taxon>
    </lineage>
</organism>
<sequence>MSQEGTYALLPLYLVLDSSASMNGEPFRAALSFVPKLLEAMQENPTVADKVRLAVITFDATARVAATLSDKSDLENWYLNNKDMQAEGSSTNYTNVFKLLKQEVERGVATITSEKINGEFYKTYRPAVFFITDGDPVGDNETTIAQAFNDLTDENFIDSKGRRIRPNIFVVGVGDATKEKLEKYGASRYKRSEYTIHNSEAVLVRTIRDGVDFTPASVLSSVVPKLVSSIISSTNTGGSSASHSGDLEDPLGDVEDLFGLDGDDIEFDYDDFDF</sequence>
<dbReference type="SUPFAM" id="SSF53300">
    <property type="entry name" value="vWA-like"/>
    <property type="match status" value="1"/>
</dbReference>
<evidence type="ECO:0000313" key="2">
    <source>
        <dbReference type="EMBL" id="CYU96172.1"/>
    </source>
</evidence>
<dbReference type="EMBL" id="SSXP01000017">
    <property type="protein sequence ID" value="TII05777.1"/>
    <property type="molecule type" value="Genomic_DNA"/>
</dbReference>
<evidence type="ECO:0000313" key="7">
    <source>
        <dbReference type="Proteomes" id="UP000305768"/>
    </source>
</evidence>
<dbReference type="Proteomes" id="UP000305768">
    <property type="component" value="Unassembled WGS sequence"/>
</dbReference>
<dbReference type="SMART" id="SM00327">
    <property type="entry name" value="VWA"/>
    <property type="match status" value="1"/>
</dbReference>
<dbReference type="Pfam" id="PF00092">
    <property type="entry name" value="VWA"/>
    <property type="match status" value="1"/>
</dbReference>
<dbReference type="Gene3D" id="3.40.50.410">
    <property type="entry name" value="von Willebrand factor, type A domain"/>
    <property type="match status" value="1"/>
</dbReference>
<name>A0A0Z8PZS3_STRSU</name>
<reference evidence="5 6" key="1">
    <citation type="submission" date="2016-02" db="EMBL/GenBank/DDBJ databases">
        <authorList>
            <consortium name="Pathogen Informatics"/>
        </authorList>
    </citation>
    <scope>NUCLEOTIDE SEQUENCE [LARGE SCALE GENOMIC DNA]</scope>
    <source>
        <strain evidence="2 6">LSS59</strain>
        <strain evidence="3 5">SS975</strain>
    </source>
</reference>
<evidence type="ECO:0000259" key="1">
    <source>
        <dbReference type="PROSITE" id="PS50234"/>
    </source>
</evidence>